<gene>
    <name evidence="1" type="ORF">ACFSUO_11715</name>
</gene>
<reference evidence="2" key="1">
    <citation type="journal article" date="2019" name="Int. J. Syst. Evol. Microbiol.">
        <title>The Global Catalogue of Microorganisms (GCM) 10K type strain sequencing project: providing services to taxonomists for standard genome sequencing and annotation.</title>
        <authorList>
            <consortium name="The Broad Institute Genomics Platform"/>
            <consortium name="The Broad Institute Genome Sequencing Center for Infectious Disease"/>
            <person name="Wu L."/>
            <person name="Ma J."/>
        </authorList>
    </citation>
    <scope>NUCLEOTIDE SEQUENCE [LARGE SCALE GENOMIC DNA]</scope>
    <source>
        <strain evidence="2">TISTR 1535</strain>
    </source>
</reference>
<accession>A0ABW5V9T4</accession>
<dbReference type="Proteomes" id="UP001597502">
    <property type="component" value="Unassembled WGS sequence"/>
</dbReference>
<evidence type="ECO:0000313" key="1">
    <source>
        <dbReference type="EMBL" id="MFD2761619.1"/>
    </source>
</evidence>
<keyword evidence="2" id="KW-1185">Reference proteome</keyword>
<evidence type="ECO:0000313" key="2">
    <source>
        <dbReference type="Proteomes" id="UP001597502"/>
    </source>
</evidence>
<protein>
    <submittedName>
        <fullName evidence="1">Uncharacterized protein</fullName>
    </submittedName>
</protein>
<dbReference type="EMBL" id="JBHUNA010000024">
    <property type="protein sequence ID" value="MFD2761619.1"/>
    <property type="molecule type" value="Genomic_DNA"/>
</dbReference>
<dbReference type="RefSeq" id="WP_382394296.1">
    <property type="nucleotide sequence ID" value="NZ_JBHUNA010000024.1"/>
</dbReference>
<proteinExistence type="predicted"/>
<sequence length="71" mass="8466">MAIFHENEKNDRKAVYDAAEKWKSNCLLDNRSLIWEGESIWTDSNIDRFRTIFIERPDESGNSFDDKLKKQ</sequence>
<organism evidence="1 2">
    <name type="scientific">Lentibacillus juripiscarius</name>
    <dbReference type="NCBI Taxonomy" id="257446"/>
    <lineage>
        <taxon>Bacteria</taxon>
        <taxon>Bacillati</taxon>
        <taxon>Bacillota</taxon>
        <taxon>Bacilli</taxon>
        <taxon>Bacillales</taxon>
        <taxon>Bacillaceae</taxon>
        <taxon>Lentibacillus</taxon>
    </lineage>
</organism>
<name>A0ABW5V9T4_9BACI</name>
<comment type="caution">
    <text evidence="1">The sequence shown here is derived from an EMBL/GenBank/DDBJ whole genome shotgun (WGS) entry which is preliminary data.</text>
</comment>